<keyword evidence="3" id="KW-1185">Reference proteome</keyword>
<gene>
    <name evidence="2" type="ORF">L484_000661</name>
</gene>
<evidence type="ECO:0000256" key="1">
    <source>
        <dbReference type="SAM" id="MobiDB-lite"/>
    </source>
</evidence>
<dbReference type="PANTHER" id="PTHR33676:SF3">
    <property type="entry name" value="COLD-REGULATED PROTEIN 27"/>
    <property type="match status" value="1"/>
</dbReference>
<dbReference type="STRING" id="981085.W9SEB1"/>
<dbReference type="AlphaFoldDB" id="W9SEB1"/>
<feature type="compositionally biased region" description="Low complexity" evidence="1">
    <location>
        <begin position="8"/>
        <end position="26"/>
    </location>
</feature>
<reference evidence="3" key="1">
    <citation type="submission" date="2013-01" db="EMBL/GenBank/DDBJ databases">
        <title>Draft Genome Sequence of a Mulberry Tree, Morus notabilis C.K. Schneid.</title>
        <authorList>
            <person name="He N."/>
            <person name="Zhao S."/>
        </authorList>
    </citation>
    <scope>NUCLEOTIDE SEQUENCE</scope>
</reference>
<dbReference type="eggNOG" id="ENOG502S18J">
    <property type="taxonomic scope" value="Eukaryota"/>
</dbReference>
<evidence type="ECO:0000313" key="2">
    <source>
        <dbReference type="EMBL" id="EXC41988.1"/>
    </source>
</evidence>
<accession>W9SEB1</accession>
<dbReference type="KEGG" id="mnt:21384288"/>
<name>W9SEB1_9ROSA</name>
<dbReference type="PANTHER" id="PTHR33676">
    <property type="entry name" value="COLD REGULATED PROTEIN 27"/>
    <property type="match status" value="1"/>
</dbReference>
<protein>
    <submittedName>
        <fullName evidence="2">Uncharacterized protein</fullName>
    </submittedName>
</protein>
<proteinExistence type="predicted"/>
<dbReference type="OrthoDB" id="1923282at2759"/>
<dbReference type="GO" id="GO:0042752">
    <property type="term" value="P:regulation of circadian rhythm"/>
    <property type="evidence" value="ECO:0007669"/>
    <property type="project" value="InterPro"/>
</dbReference>
<dbReference type="EMBL" id="KE621921">
    <property type="protein sequence ID" value="EXC41988.1"/>
    <property type="molecule type" value="Genomic_DNA"/>
</dbReference>
<feature type="region of interest" description="Disordered" evidence="1">
    <location>
        <begin position="198"/>
        <end position="222"/>
    </location>
</feature>
<feature type="region of interest" description="Disordered" evidence="1">
    <location>
        <begin position="1"/>
        <end position="26"/>
    </location>
</feature>
<organism evidence="2 3">
    <name type="scientific">Morus notabilis</name>
    <dbReference type="NCBI Taxonomy" id="981085"/>
    <lineage>
        <taxon>Eukaryota</taxon>
        <taxon>Viridiplantae</taxon>
        <taxon>Streptophyta</taxon>
        <taxon>Embryophyta</taxon>
        <taxon>Tracheophyta</taxon>
        <taxon>Spermatophyta</taxon>
        <taxon>Magnoliopsida</taxon>
        <taxon>eudicotyledons</taxon>
        <taxon>Gunneridae</taxon>
        <taxon>Pentapetalae</taxon>
        <taxon>rosids</taxon>
        <taxon>fabids</taxon>
        <taxon>Rosales</taxon>
        <taxon>Moraceae</taxon>
        <taxon>Moreae</taxon>
        <taxon>Morus</taxon>
    </lineage>
</organism>
<dbReference type="Proteomes" id="UP000030645">
    <property type="component" value="Unassembled WGS sequence"/>
</dbReference>
<feature type="compositionally biased region" description="Basic and acidic residues" evidence="1">
    <location>
        <begin position="198"/>
        <end position="207"/>
    </location>
</feature>
<evidence type="ECO:0000313" key="3">
    <source>
        <dbReference type="Proteomes" id="UP000030645"/>
    </source>
</evidence>
<dbReference type="InterPro" id="IPR044678">
    <property type="entry name" value="COR27/28"/>
</dbReference>
<dbReference type="GO" id="GO:0009409">
    <property type="term" value="P:response to cold"/>
    <property type="evidence" value="ECO:0007669"/>
    <property type="project" value="InterPro"/>
</dbReference>
<sequence length="222" mass="25176">MRPSRLTSPDGPSSSPSAAVESPEPMSVEWTDEKHSLYLKSMEASFVNELYDSMEFLRWYPQMKHLSHVKSSKHTNPRATPSQFKVLRSGCWQKINFERGESQVVKTNEAHGSGLLANPWILHFRSARSNTQGVECCGTPRHMASINRANDSDRKKSMSRWGASSSKHFRVLRHEDLHGSKTEVSDQNFVDEDIEEVKSKRVKKVEPDPSSASDQLVPLRKP</sequence>